<dbReference type="Pfam" id="PF14230">
    <property type="entry name" value="DUF4333"/>
    <property type="match status" value="1"/>
</dbReference>
<name>A0ABV4CDU5_9PSEU</name>
<keyword evidence="5" id="KW-1185">Reference proteome</keyword>
<dbReference type="RefSeq" id="WP_345361800.1">
    <property type="nucleotide sequence ID" value="NZ_BAABII010000006.1"/>
</dbReference>
<dbReference type="Proteomes" id="UP001564626">
    <property type="component" value="Unassembled WGS sequence"/>
</dbReference>
<evidence type="ECO:0000313" key="5">
    <source>
        <dbReference type="Proteomes" id="UP001564626"/>
    </source>
</evidence>
<evidence type="ECO:0000259" key="3">
    <source>
        <dbReference type="Pfam" id="PF14230"/>
    </source>
</evidence>
<gene>
    <name evidence="4" type="ORF">AB8O55_04855</name>
</gene>
<keyword evidence="2" id="KW-0812">Transmembrane</keyword>
<feature type="region of interest" description="Disordered" evidence="1">
    <location>
        <begin position="1"/>
        <end position="65"/>
    </location>
</feature>
<proteinExistence type="predicted"/>
<feature type="domain" description="DUF4333" evidence="3">
    <location>
        <begin position="86"/>
        <end position="163"/>
    </location>
</feature>
<evidence type="ECO:0000256" key="1">
    <source>
        <dbReference type="SAM" id="MobiDB-lite"/>
    </source>
</evidence>
<accession>A0ABV4CDU5</accession>
<feature type="transmembrane region" description="Helical" evidence="2">
    <location>
        <begin position="72"/>
        <end position="97"/>
    </location>
</feature>
<keyword evidence="2" id="KW-0472">Membrane</keyword>
<reference evidence="4 5" key="1">
    <citation type="submission" date="2024-08" db="EMBL/GenBank/DDBJ databases">
        <title>Genome mining of Saccharopolyspora cebuensis PGLac3 from Nigerian medicinal plant.</title>
        <authorList>
            <person name="Ezeobiora C.E."/>
            <person name="Igbokwe N.H."/>
            <person name="Amin D.H."/>
            <person name="Mendie U.E."/>
        </authorList>
    </citation>
    <scope>NUCLEOTIDE SEQUENCE [LARGE SCALE GENOMIC DNA]</scope>
    <source>
        <strain evidence="4 5">PGLac3</strain>
    </source>
</reference>
<evidence type="ECO:0000256" key="2">
    <source>
        <dbReference type="SAM" id="Phobius"/>
    </source>
</evidence>
<protein>
    <submittedName>
        <fullName evidence="4">DUF4333 domain-containing protein</fullName>
    </submittedName>
</protein>
<feature type="compositionally biased region" description="Pro residues" evidence="1">
    <location>
        <begin position="1"/>
        <end position="20"/>
    </location>
</feature>
<dbReference type="InterPro" id="IPR025637">
    <property type="entry name" value="DUF4333"/>
</dbReference>
<sequence>MSSPYGPPGGAPQWGPPGPAYPQGYGPPGGHPQQPPGYGYGGYAAPQQPEMFGGRGFGGPQPPRRKRSALPWVLTAAGLVVVAAVVGVLGFVAPGWFNRTVLDAASVEKGVERTLAESYQLAGIEQVRCPEGEPVEPGRRFECQVRVDGQTRTVVITVKNERGVYEVGHPR</sequence>
<dbReference type="EMBL" id="JBGEHV010000005">
    <property type="protein sequence ID" value="MEY8038718.1"/>
    <property type="molecule type" value="Genomic_DNA"/>
</dbReference>
<organism evidence="4 5">
    <name type="scientific">Saccharopolyspora cebuensis</name>
    <dbReference type="NCBI Taxonomy" id="418759"/>
    <lineage>
        <taxon>Bacteria</taxon>
        <taxon>Bacillati</taxon>
        <taxon>Actinomycetota</taxon>
        <taxon>Actinomycetes</taxon>
        <taxon>Pseudonocardiales</taxon>
        <taxon>Pseudonocardiaceae</taxon>
        <taxon>Saccharopolyspora</taxon>
    </lineage>
</organism>
<evidence type="ECO:0000313" key="4">
    <source>
        <dbReference type="EMBL" id="MEY8038718.1"/>
    </source>
</evidence>
<keyword evidence="2" id="KW-1133">Transmembrane helix</keyword>
<comment type="caution">
    <text evidence="4">The sequence shown here is derived from an EMBL/GenBank/DDBJ whole genome shotgun (WGS) entry which is preliminary data.</text>
</comment>